<feature type="chain" id="PRO_5003835414" description="Lipoprotein" evidence="2">
    <location>
        <begin position="23"/>
        <end position="210"/>
    </location>
</feature>
<dbReference type="OrthoDB" id="308389at2"/>
<organism evidence="3 4">
    <name type="scientific">Brachyspira pilosicoli WesB</name>
    <dbReference type="NCBI Taxonomy" id="1161918"/>
    <lineage>
        <taxon>Bacteria</taxon>
        <taxon>Pseudomonadati</taxon>
        <taxon>Spirochaetota</taxon>
        <taxon>Spirochaetia</taxon>
        <taxon>Brachyspirales</taxon>
        <taxon>Brachyspiraceae</taxon>
        <taxon>Brachyspira</taxon>
    </lineage>
</organism>
<evidence type="ECO:0000256" key="1">
    <source>
        <dbReference type="SAM" id="MobiDB-lite"/>
    </source>
</evidence>
<gene>
    <name evidence="3" type="ORF">WESB_0785</name>
</gene>
<proteinExistence type="predicted"/>
<accession>K0JIY2</accession>
<feature type="region of interest" description="Disordered" evidence="1">
    <location>
        <begin position="23"/>
        <end position="91"/>
    </location>
</feature>
<dbReference type="PATRIC" id="fig|1161918.5.peg.2666"/>
<sequence length="210" mass="23079">MNNKIPLLILIVIAFIISCSNNNTNPNNSQGVKEKTELGNVETPTENGGTSDNNGNTDNNNPTDNGSNSGNTSSNDNGSDNEGTGINNNGDKPTIEALNGIVEYGGKGQLNIKLLDGIHAVGPEDIQVYVDIYEEDKIASVHARGLFNFDNIKLDNNKNTYYSSDYKGNYTLRMRFGKDSITDFQVIIHFNGDNYKYYVTADKLDKIIRN</sequence>
<reference evidence="3 4" key="1">
    <citation type="journal article" date="2012" name="BMC Genomics">
        <title>Comparative genomics of Brachyspira pilosicoli strains: genome rearrangements, reductions and correlation of genetic compliment with phenotypic diversity.</title>
        <authorList>
            <person name="Mappley L.J."/>
            <person name="Black M.L."/>
            <person name="Abuoun M."/>
            <person name="Darby A.C."/>
            <person name="Woodward M.J."/>
            <person name="Parkhill J."/>
            <person name="Turner A.K."/>
            <person name="Bellgard M.I."/>
            <person name="La T."/>
            <person name="Phillips N.D."/>
            <person name="La Ragione R.M."/>
            <person name="Hampson D.J."/>
        </authorList>
    </citation>
    <scope>NUCLEOTIDE SEQUENCE [LARGE SCALE GENOMIC DNA]</scope>
    <source>
        <strain evidence="3">WesB</strain>
    </source>
</reference>
<feature type="signal peptide" evidence="2">
    <location>
        <begin position="1"/>
        <end position="22"/>
    </location>
</feature>
<protein>
    <recommendedName>
        <fullName evidence="5">Lipoprotein</fullName>
    </recommendedName>
</protein>
<evidence type="ECO:0000256" key="2">
    <source>
        <dbReference type="SAM" id="SignalP"/>
    </source>
</evidence>
<dbReference type="PROSITE" id="PS51257">
    <property type="entry name" value="PROKAR_LIPOPROTEIN"/>
    <property type="match status" value="1"/>
</dbReference>
<feature type="compositionally biased region" description="Low complexity" evidence="1">
    <location>
        <begin position="45"/>
        <end position="85"/>
    </location>
</feature>
<dbReference type="AlphaFoldDB" id="K0JIY2"/>
<dbReference type="EMBL" id="HE793032">
    <property type="protein sequence ID" value="CCG56255.1"/>
    <property type="molecule type" value="Genomic_DNA"/>
</dbReference>
<evidence type="ECO:0000313" key="4">
    <source>
        <dbReference type="Proteomes" id="UP000003759"/>
    </source>
</evidence>
<dbReference type="Proteomes" id="UP000003759">
    <property type="component" value="Chromosome"/>
</dbReference>
<evidence type="ECO:0000313" key="3">
    <source>
        <dbReference type="EMBL" id="CCG56255.1"/>
    </source>
</evidence>
<dbReference type="RefSeq" id="WP_014932664.1">
    <property type="nucleotide sequence ID" value="NC_018604.1"/>
</dbReference>
<evidence type="ECO:0008006" key="5">
    <source>
        <dbReference type="Google" id="ProtNLM"/>
    </source>
</evidence>
<keyword evidence="2" id="KW-0732">Signal</keyword>
<name>K0JIY2_BRAPL</name>
<dbReference type="KEGG" id="bpw:WESB_0785"/>
<dbReference type="HOGENOM" id="CLU_121800_0_0_12"/>